<dbReference type="Proteomes" id="UP001372338">
    <property type="component" value="Unassembled WGS sequence"/>
</dbReference>
<dbReference type="InterPro" id="IPR052220">
    <property type="entry name" value="METTL25"/>
</dbReference>
<organism evidence="2 3">
    <name type="scientific">Crotalaria pallida</name>
    <name type="common">Smooth rattlebox</name>
    <name type="synonym">Crotalaria striata</name>
    <dbReference type="NCBI Taxonomy" id="3830"/>
    <lineage>
        <taxon>Eukaryota</taxon>
        <taxon>Viridiplantae</taxon>
        <taxon>Streptophyta</taxon>
        <taxon>Embryophyta</taxon>
        <taxon>Tracheophyta</taxon>
        <taxon>Spermatophyta</taxon>
        <taxon>Magnoliopsida</taxon>
        <taxon>eudicotyledons</taxon>
        <taxon>Gunneridae</taxon>
        <taxon>Pentapetalae</taxon>
        <taxon>rosids</taxon>
        <taxon>fabids</taxon>
        <taxon>Fabales</taxon>
        <taxon>Fabaceae</taxon>
        <taxon>Papilionoideae</taxon>
        <taxon>50 kb inversion clade</taxon>
        <taxon>genistoids sensu lato</taxon>
        <taxon>core genistoids</taxon>
        <taxon>Crotalarieae</taxon>
        <taxon>Crotalaria</taxon>
    </lineage>
</organism>
<feature type="domain" description="Methyltransferase" evidence="1">
    <location>
        <begin position="128"/>
        <end position="309"/>
    </location>
</feature>
<accession>A0AAN9E2E3</accession>
<sequence>MGGATATECSRYSCENAGETLAWIKAIIHFITPFSQLINAHVVNFFQDRLWENVDKEWMDCLRGESVQNLLLIPSGVIQDHWPTSLKEFILKLRSMVFRQEQADIDMALPGQQMTSLNSVLAQGMNIKKKHEVEVLSAVVSTIADSVRAHAIVDVGAGQGYLAQVLSFQYQHSVIAIDACSHHGRVTGARAERIKKHYTSQMLKSGLGMRSLNVPKTITCRVLSIDTLKTLIETSLPGDDIEESRLKVESQEDHEKLNWHSDAEKKPSIVLAGLHACGDLSVTMLKTFLECKDVKAVVSIGCCYNLLSEASITDAGSECGFPMSQAARSTGLSLGKSARDLACQSAERWKSLDNDAGIHNFQLHDFRAAFQMVLYKYFPEVLMSTPSIGRKGKALRRRQQRRSAESQLHFKGSTCHMQRNSPPGLPVESENDGIMTFVSEVQALPSEIPSRVRAGDDGTKSNKEFLLFENFCQSGLSHLGLKHSLDINLQGIWKEAEPFADLIGPYWSLRAALGPLLETLILLDRLLFLQEQDSALEVYLLPIFDPNISPRNVAIIAKKVDKD</sequence>
<dbReference type="Pfam" id="PF13679">
    <property type="entry name" value="Methyltransf_32"/>
    <property type="match status" value="1"/>
</dbReference>
<evidence type="ECO:0000259" key="1">
    <source>
        <dbReference type="Pfam" id="PF13679"/>
    </source>
</evidence>
<protein>
    <recommendedName>
        <fullName evidence="1">Methyltransferase domain-containing protein</fullName>
    </recommendedName>
</protein>
<name>A0AAN9E2E3_CROPI</name>
<proteinExistence type="predicted"/>
<dbReference type="InterPro" id="IPR025714">
    <property type="entry name" value="Methyltranfer_dom"/>
</dbReference>
<dbReference type="AlphaFoldDB" id="A0AAN9E2E3"/>
<dbReference type="PANTHER" id="PTHR12496:SF0">
    <property type="entry name" value="METHYLTRANSFERASE DOMAIN-CONTAINING PROTEIN"/>
    <property type="match status" value="1"/>
</dbReference>
<comment type="caution">
    <text evidence="2">The sequence shown here is derived from an EMBL/GenBank/DDBJ whole genome shotgun (WGS) entry which is preliminary data.</text>
</comment>
<evidence type="ECO:0000313" key="3">
    <source>
        <dbReference type="Proteomes" id="UP001372338"/>
    </source>
</evidence>
<keyword evidence="3" id="KW-1185">Reference proteome</keyword>
<dbReference type="EMBL" id="JAYWIO010000008">
    <property type="protein sequence ID" value="KAK7243942.1"/>
    <property type="molecule type" value="Genomic_DNA"/>
</dbReference>
<evidence type="ECO:0000313" key="2">
    <source>
        <dbReference type="EMBL" id="KAK7243942.1"/>
    </source>
</evidence>
<reference evidence="2 3" key="1">
    <citation type="submission" date="2024-01" db="EMBL/GenBank/DDBJ databases">
        <title>The genomes of 5 underutilized Papilionoideae crops provide insights into root nodulation and disease resistanc.</title>
        <authorList>
            <person name="Yuan L."/>
        </authorList>
    </citation>
    <scope>NUCLEOTIDE SEQUENCE [LARGE SCALE GENOMIC DNA]</scope>
    <source>
        <strain evidence="2">ZHUSHIDOU_FW_LH</strain>
        <tissue evidence="2">Leaf</tissue>
    </source>
</reference>
<gene>
    <name evidence="2" type="ORF">RIF29_38756</name>
</gene>
<dbReference type="PANTHER" id="PTHR12496">
    <property type="entry name" value="CGI-41 METHYLTRANSFERASE"/>
    <property type="match status" value="1"/>
</dbReference>